<reference evidence="1" key="1">
    <citation type="journal article" date="2015" name="Nature">
        <title>Complex archaea that bridge the gap between prokaryotes and eukaryotes.</title>
        <authorList>
            <person name="Spang A."/>
            <person name="Saw J.H."/>
            <person name="Jorgensen S.L."/>
            <person name="Zaremba-Niedzwiedzka K."/>
            <person name="Martijn J."/>
            <person name="Lind A.E."/>
            <person name="van Eijk R."/>
            <person name="Schleper C."/>
            <person name="Guy L."/>
            <person name="Ettema T.J."/>
        </authorList>
    </citation>
    <scope>NUCLEOTIDE SEQUENCE</scope>
</reference>
<proteinExistence type="predicted"/>
<accession>A0A0F9QR26</accession>
<name>A0A0F9QR26_9ZZZZ</name>
<protein>
    <submittedName>
        <fullName evidence="1">Uncharacterized protein</fullName>
    </submittedName>
</protein>
<dbReference type="EMBL" id="LAZR01001317">
    <property type="protein sequence ID" value="KKN46680.1"/>
    <property type="molecule type" value="Genomic_DNA"/>
</dbReference>
<evidence type="ECO:0000313" key="1">
    <source>
        <dbReference type="EMBL" id="KKN46680.1"/>
    </source>
</evidence>
<dbReference type="AlphaFoldDB" id="A0A0F9QR26"/>
<comment type="caution">
    <text evidence="1">The sequence shown here is derived from an EMBL/GenBank/DDBJ whole genome shotgun (WGS) entry which is preliminary data.</text>
</comment>
<sequence length="126" mass="14053">MKISHITMIAGLTLYSLSFFSYAESASPSLVEDCFNEWSSRGWVLGEDRTLASNIAVFKSGIKRVCALRAKLFMSGENISPYIQASMPEIAPYLYSAADEQSLITFIKRIEDRGDTPSFSGTFMRD</sequence>
<gene>
    <name evidence="1" type="ORF">LCGC14_0670450</name>
</gene>
<organism evidence="1">
    <name type="scientific">marine sediment metagenome</name>
    <dbReference type="NCBI Taxonomy" id="412755"/>
    <lineage>
        <taxon>unclassified sequences</taxon>
        <taxon>metagenomes</taxon>
        <taxon>ecological metagenomes</taxon>
    </lineage>
</organism>